<protein>
    <submittedName>
        <fullName evidence="2">Uncharacterized protein</fullName>
    </submittedName>
</protein>
<reference evidence="2 3" key="1">
    <citation type="submission" date="2019-03" db="EMBL/GenBank/DDBJ databases">
        <title>Sequencing 25 genomes of Wallemia mellicola.</title>
        <authorList>
            <person name="Gostincar C."/>
        </authorList>
    </citation>
    <scope>NUCLEOTIDE SEQUENCE [LARGE SCALE GENOMIC DNA]</scope>
    <source>
        <strain evidence="2 3">EXF-6152</strain>
    </source>
</reference>
<dbReference type="Proteomes" id="UP000310685">
    <property type="component" value="Unassembled WGS sequence"/>
</dbReference>
<keyword evidence="1" id="KW-0732">Signal</keyword>
<proteinExistence type="predicted"/>
<dbReference type="AlphaFoldDB" id="A0A4T0M258"/>
<name>A0A4T0M258_9BASI</name>
<evidence type="ECO:0000313" key="2">
    <source>
        <dbReference type="EMBL" id="TIB76711.1"/>
    </source>
</evidence>
<gene>
    <name evidence="2" type="ORF">E3Q22_03391</name>
</gene>
<evidence type="ECO:0000313" key="3">
    <source>
        <dbReference type="Proteomes" id="UP000310685"/>
    </source>
</evidence>
<feature type="signal peptide" evidence="1">
    <location>
        <begin position="1"/>
        <end position="16"/>
    </location>
</feature>
<organism evidence="2 3">
    <name type="scientific">Wallemia mellicola</name>
    <dbReference type="NCBI Taxonomy" id="1708541"/>
    <lineage>
        <taxon>Eukaryota</taxon>
        <taxon>Fungi</taxon>
        <taxon>Dikarya</taxon>
        <taxon>Basidiomycota</taxon>
        <taxon>Wallemiomycotina</taxon>
        <taxon>Wallemiomycetes</taxon>
        <taxon>Wallemiales</taxon>
        <taxon>Wallemiaceae</taxon>
        <taxon>Wallemia</taxon>
    </lineage>
</organism>
<comment type="caution">
    <text evidence="2">The sequence shown here is derived from an EMBL/GenBank/DDBJ whole genome shotgun (WGS) entry which is preliminary data.</text>
</comment>
<sequence length="111" mass="11728">MSLWVGDLGFWLATWGAGVFVSKGGDTIVSCAGSEAESLRCLVDASTTVLSGAAIILGGHSQVLTAKLPEQLGDILILLSDLLAHRFFLNAQEVGCCFSSSQKKFNKHSVQ</sequence>
<accession>A0A4T0M258</accession>
<feature type="chain" id="PRO_5020381051" evidence="1">
    <location>
        <begin position="17"/>
        <end position="111"/>
    </location>
</feature>
<evidence type="ECO:0000256" key="1">
    <source>
        <dbReference type="SAM" id="SignalP"/>
    </source>
</evidence>
<dbReference type="EMBL" id="SPRC01000042">
    <property type="protein sequence ID" value="TIB76711.1"/>
    <property type="molecule type" value="Genomic_DNA"/>
</dbReference>